<keyword evidence="5" id="KW-0804">Transcription</keyword>
<evidence type="ECO:0000256" key="4">
    <source>
        <dbReference type="ARBA" id="ARBA00023125"/>
    </source>
</evidence>
<evidence type="ECO:0000313" key="7">
    <source>
        <dbReference type="Proteomes" id="UP000254920"/>
    </source>
</evidence>
<dbReference type="PANTHER" id="PTHR48111">
    <property type="entry name" value="REGULATOR OF RPOS"/>
    <property type="match status" value="1"/>
</dbReference>
<dbReference type="Gene3D" id="1.10.10.10">
    <property type="entry name" value="Winged helix-like DNA-binding domain superfamily/Winged helix DNA-binding domain"/>
    <property type="match status" value="1"/>
</dbReference>
<dbReference type="InterPro" id="IPR001867">
    <property type="entry name" value="OmpR/PhoB-type_DNA-bd"/>
</dbReference>
<dbReference type="GO" id="GO:0000156">
    <property type="term" value="F:phosphorelay response regulator activity"/>
    <property type="evidence" value="ECO:0007669"/>
    <property type="project" value="TreeGrafter"/>
</dbReference>
<dbReference type="Proteomes" id="UP000254920">
    <property type="component" value="Unassembled WGS sequence"/>
</dbReference>
<dbReference type="InterPro" id="IPR001789">
    <property type="entry name" value="Sig_transdc_resp-reg_receiver"/>
</dbReference>
<dbReference type="GeneID" id="93090297"/>
<dbReference type="RefSeq" id="WP_089182161.1">
    <property type="nucleotide sequence ID" value="NZ_CP043427.1"/>
</dbReference>
<dbReference type="SUPFAM" id="SSF52172">
    <property type="entry name" value="CheY-like"/>
    <property type="match status" value="1"/>
</dbReference>
<dbReference type="CDD" id="cd00383">
    <property type="entry name" value="trans_reg_C"/>
    <property type="match status" value="1"/>
</dbReference>
<dbReference type="AlphaFoldDB" id="A0A381DL51"/>
<dbReference type="OrthoDB" id="8912111at2"/>
<gene>
    <name evidence="6" type="primary">phoB</name>
    <name evidence="6" type="ORF">NCTC12475_01657</name>
</gene>
<sequence>MSKILIIEDELMLQDMMSSYLEANGYEITTVANYDNGLSLAYEKSFDLWIFDVKIIGGSGFNLLEELRKNGKNTPCIFTTSLNTIEDLNIGFKVGCDDYIKKPFELKELLLRVQNLLKREFFHNSNKVLNLGNELSYDISSKTLFNGKKDAGLSKKENELLALFLKNQNKILSREQIYEALWDYDEIPSEMSLRVYIRNLRKILGDEKIISKSKIGYIYVS</sequence>
<dbReference type="GO" id="GO:0006355">
    <property type="term" value="P:regulation of DNA-templated transcription"/>
    <property type="evidence" value="ECO:0007669"/>
    <property type="project" value="InterPro"/>
</dbReference>
<dbReference type="InterPro" id="IPR011006">
    <property type="entry name" value="CheY-like_superfamily"/>
</dbReference>
<proteinExistence type="predicted"/>
<name>A0A381DL51_9BACT</name>
<dbReference type="Pfam" id="PF00072">
    <property type="entry name" value="Response_reg"/>
    <property type="match status" value="1"/>
</dbReference>
<keyword evidence="7" id="KW-1185">Reference proteome</keyword>
<dbReference type="InterPro" id="IPR036388">
    <property type="entry name" value="WH-like_DNA-bd_sf"/>
</dbReference>
<dbReference type="EMBL" id="UFVD01000001">
    <property type="protein sequence ID" value="SUX11432.1"/>
    <property type="molecule type" value="Genomic_DNA"/>
</dbReference>
<evidence type="ECO:0000256" key="2">
    <source>
        <dbReference type="ARBA" id="ARBA00023012"/>
    </source>
</evidence>
<dbReference type="Gene3D" id="3.40.50.2300">
    <property type="match status" value="1"/>
</dbReference>
<evidence type="ECO:0000256" key="1">
    <source>
        <dbReference type="ARBA" id="ARBA00022553"/>
    </source>
</evidence>
<evidence type="ECO:0000256" key="3">
    <source>
        <dbReference type="ARBA" id="ARBA00023015"/>
    </source>
</evidence>
<dbReference type="Pfam" id="PF00486">
    <property type="entry name" value="Trans_reg_C"/>
    <property type="match status" value="1"/>
</dbReference>
<dbReference type="PANTHER" id="PTHR48111:SF1">
    <property type="entry name" value="TWO-COMPONENT RESPONSE REGULATOR ORR33"/>
    <property type="match status" value="1"/>
</dbReference>
<keyword evidence="1" id="KW-0597">Phosphoprotein</keyword>
<accession>A0A381DL51</accession>
<dbReference type="GO" id="GO:0005829">
    <property type="term" value="C:cytosol"/>
    <property type="evidence" value="ECO:0007669"/>
    <property type="project" value="TreeGrafter"/>
</dbReference>
<dbReference type="InterPro" id="IPR039420">
    <property type="entry name" value="WalR-like"/>
</dbReference>
<keyword evidence="3" id="KW-0805">Transcription regulation</keyword>
<dbReference type="PROSITE" id="PS50110">
    <property type="entry name" value="RESPONSE_REGULATORY"/>
    <property type="match status" value="1"/>
</dbReference>
<dbReference type="GO" id="GO:0000976">
    <property type="term" value="F:transcription cis-regulatory region binding"/>
    <property type="evidence" value="ECO:0007669"/>
    <property type="project" value="TreeGrafter"/>
</dbReference>
<evidence type="ECO:0000313" key="6">
    <source>
        <dbReference type="EMBL" id="SUX11432.1"/>
    </source>
</evidence>
<organism evidence="6 7">
    <name type="scientific">Campylobacter sputorum subsp. sputorum</name>
    <dbReference type="NCBI Taxonomy" id="32024"/>
    <lineage>
        <taxon>Bacteria</taxon>
        <taxon>Pseudomonadati</taxon>
        <taxon>Campylobacterota</taxon>
        <taxon>Epsilonproteobacteria</taxon>
        <taxon>Campylobacterales</taxon>
        <taxon>Campylobacteraceae</taxon>
        <taxon>Campylobacter</taxon>
    </lineage>
</organism>
<reference evidence="6 7" key="1">
    <citation type="submission" date="2018-06" db="EMBL/GenBank/DDBJ databases">
        <authorList>
            <consortium name="Pathogen Informatics"/>
            <person name="Doyle S."/>
        </authorList>
    </citation>
    <scope>NUCLEOTIDE SEQUENCE [LARGE SCALE GENOMIC DNA]</scope>
    <source>
        <strain evidence="6 7">NCTC12475</strain>
    </source>
</reference>
<dbReference type="GO" id="GO:0032993">
    <property type="term" value="C:protein-DNA complex"/>
    <property type="evidence" value="ECO:0007669"/>
    <property type="project" value="TreeGrafter"/>
</dbReference>
<dbReference type="STRING" id="32024.GCA_000788295_00808"/>
<dbReference type="SMART" id="SM00862">
    <property type="entry name" value="Trans_reg_C"/>
    <property type="match status" value="1"/>
</dbReference>
<protein>
    <submittedName>
        <fullName evidence="6">Transcriptional activator protein CopR</fullName>
    </submittedName>
</protein>
<dbReference type="SMART" id="SM00448">
    <property type="entry name" value="REC"/>
    <property type="match status" value="1"/>
</dbReference>
<dbReference type="PROSITE" id="PS51755">
    <property type="entry name" value="OMPR_PHOB"/>
    <property type="match status" value="1"/>
</dbReference>
<dbReference type="CDD" id="cd17574">
    <property type="entry name" value="REC_OmpR"/>
    <property type="match status" value="1"/>
</dbReference>
<keyword evidence="2" id="KW-0902">Two-component regulatory system</keyword>
<keyword evidence="4" id="KW-0238">DNA-binding</keyword>
<evidence type="ECO:0000256" key="5">
    <source>
        <dbReference type="ARBA" id="ARBA00023163"/>
    </source>
</evidence>